<gene>
    <name evidence="1" type="ORF">J2Z32_002704</name>
</gene>
<keyword evidence="2" id="KW-1185">Reference proteome</keyword>
<accession>A0ABS4FU38</accession>
<evidence type="ECO:0000313" key="1">
    <source>
        <dbReference type="EMBL" id="MBP1906055.1"/>
    </source>
</evidence>
<dbReference type="Proteomes" id="UP001519272">
    <property type="component" value="Unassembled WGS sequence"/>
</dbReference>
<evidence type="ECO:0000313" key="2">
    <source>
        <dbReference type="Proteomes" id="UP001519272"/>
    </source>
</evidence>
<protein>
    <recommendedName>
        <fullName evidence="3">IDEAL domain-containing protein</fullName>
    </recommendedName>
</protein>
<reference evidence="1 2" key="1">
    <citation type="submission" date="2021-03" db="EMBL/GenBank/DDBJ databases">
        <title>Genomic Encyclopedia of Type Strains, Phase IV (KMG-IV): sequencing the most valuable type-strain genomes for metagenomic binning, comparative biology and taxonomic classification.</title>
        <authorList>
            <person name="Goeker M."/>
        </authorList>
    </citation>
    <scope>NUCLEOTIDE SEQUENCE [LARGE SCALE GENOMIC DNA]</scope>
    <source>
        <strain evidence="1 2">DSM 14349</strain>
    </source>
</reference>
<proteinExistence type="predicted"/>
<name>A0ABS4FU38_9BACL</name>
<organism evidence="1 2">
    <name type="scientific">Paenibacillus turicensis</name>
    <dbReference type="NCBI Taxonomy" id="160487"/>
    <lineage>
        <taxon>Bacteria</taxon>
        <taxon>Bacillati</taxon>
        <taxon>Bacillota</taxon>
        <taxon>Bacilli</taxon>
        <taxon>Bacillales</taxon>
        <taxon>Paenibacillaceae</taxon>
        <taxon>Paenibacillus</taxon>
    </lineage>
</organism>
<dbReference type="RefSeq" id="WP_210089659.1">
    <property type="nucleotide sequence ID" value="NZ_JAGGKG010000012.1"/>
</dbReference>
<dbReference type="EMBL" id="JAGGKG010000012">
    <property type="protein sequence ID" value="MBP1906055.1"/>
    <property type="molecule type" value="Genomic_DNA"/>
</dbReference>
<evidence type="ECO:0008006" key="3">
    <source>
        <dbReference type="Google" id="ProtNLM"/>
    </source>
</evidence>
<sequence>MRLSTRQKAYLQIDDYLDLLNLATSLGDSTWQQEIVAQLAQMQNESDQIQLKS</sequence>
<comment type="caution">
    <text evidence="1">The sequence shown here is derived from an EMBL/GenBank/DDBJ whole genome shotgun (WGS) entry which is preliminary data.</text>
</comment>